<feature type="non-terminal residue" evidence="6">
    <location>
        <position position="1"/>
    </location>
</feature>
<dbReference type="SUPFAM" id="SSF100950">
    <property type="entry name" value="NagB/RpiA/CoA transferase-like"/>
    <property type="match status" value="1"/>
</dbReference>
<reference evidence="6" key="1">
    <citation type="journal article" date="2014" name="Front. Microbiol.">
        <title>High frequency of phylogenetically diverse reductive dehalogenase-homologous genes in deep subseafloor sedimentary metagenomes.</title>
        <authorList>
            <person name="Kawai M."/>
            <person name="Futagami T."/>
            <person name="Toyoda A."/>
            <person name="Takaki Y."/>
            <person name="Nishi S."/>
            <person name="Hori S."/>
            <person name="Arai W."/>
            <person name="Tsubouchi T."/>
            <person name="Morono Y."/>
            <person name="Uchiyama I."/>
            <person name="Ito T."/>
            <person name="Fujiyama A."/>
            <person name="Inagaki F."/>
            <person name="Takami H."/>
        </authorList>
    </citation>
    <scope>NUCLEOTIDE SEQUENCE</scope>
    <source>
        <strain evidence="6">Expedition CK06-06</strain>
    </source>
</reference>
<name>X1TC42_9ZZZZ</name>
<dbReference type="Gene3D" id="3.40.50.1360">
    <property type="match status" value="1"/>
</dbReference>
<keyword evidence="3" id="KW-0238">DNA-binding</keyword>
<dbReference type="InterPro" id="IPR007324">
    <property type="entry name" value="Sugar-bd_dom_put"/>
</dbReference>
<protein>
    <recommendedName>
        <fullName evidence="5">Sugar-binding domain-containing protein</fullName>
    </recommendedName>
</protein>
<comment type="similarity">
    <text evidence="1">Belongs to the SorC transcriptional regulatory family.</text>
</comment>
<evidence type="ECO:0000256" key="2">
    <source>
        <dbReference type="ARBA" id="ARBA00023015"/>
    </source>
</evidence>
<dbReference type="GO" id="GO:0003677">
    <property type="term" value="F:DNA binding"/>
    <property type="evidence" value="ECO:0007669"/>
    <property type="project" value="UniProtKB-KW"/>
</dbReference>
<evidence type="ECO:0000256" key="4">
    <source>
        <dbReference type="ARBA" id="ARBA00023163"/>
    </source>
</evidence>
<keyword evidence="4" id="KW-0804">Transcription</keyword>
<evidence type="ECO:0000256" key="1">
    <source>
        <dbReference type="ARBA" id="ARBA00010466"/>
    </source>
</evidence>
<dbReference type="PANTHER" id="PTHR34294">
    <property type="entry name" value="TRANSCRIPTIONAL REGULATOR-RELATED"/>
    <property type="match status" value="1"/>
</dbReference>
<organism evidence="6">
    <name type="scientific">marine sediment metagenome</name>
    <dbReference type="NCBI Taxonomy" id="412755"/>
    <lineage>
        <taxon>unclassified sequences</taxon>
        <taxon>metagenomes</taxon>
        <taxon>ecological metagenomes</taxon>
    </lineage>
</organism>
<keyword evidence="2" id="KW-0805">Transcription regulation</keyword>
<dbReference type="AlphaFoldDB" id="X1TC42"/>
<feature type="domain" description="Sugar-binding" evidence="5">
    <location>
        <begin position="1"/>
        <end position="91"/>
    </location>
</feature>
<dbReference type="EMBL" id="BARW01005998">
    <property type="protein sequence ID" value="GAI85150.1"/>
    <property type="molecule type" value="Genomic_DNA"/>
</dbReference>
<gene>
    <name evidence="6" type="ORF">S12H4_12534</name>
</gene>
<dbReference type="GO" id="GO:0030246">
    <property type="term" value="F:carbohydrate binding"/>
    <property type="evidence" value="ECO:0007669"/>
    <property type="project" value="InterPro"/>
</dbReference>
<proteinExistence type="inferred from homology"/>
<sequence length="93" mass="10266">GFINKKDIEIIRKSKAVGDINSYFYDINGKECFTKLKNRTIGINLSQLKKIRYVMGVAGGLNKARAIYGALKGGIVNIIVTDSETAKNILNMN</sequence>
<evidence type="ECO:0000256" key="3">
    <source>
        <dbReference type="ARBA" id="ARBA00023125"/>
    </source>
</evidence>
<accession>X1TC42</accession>
<dbReference type="InterPro" id="IPR037171">
    <property type="entry name" value="NagB/RpiA_transferase-like"/>
</dbReference>
<evidence type="ECO:0000259" key="5">
    <source>
        <dbReference type="Pfam" id="PF04198"/>
    </source>
</evidence>
<evidence type="ECO:0000313" key="6">
    <source>
        <dbReference type="EMBL" id="GAI85150.1"/>
    </source>
</evidence>
<dbReference type="Pfam" id="PF04198">
    <property type="entry name" value="Sugar-bind"/>
    <property type="match status" value="1"/>
</dbReference>
<dbReference type="PANTHER" id="PTHR34294:SF1">
    <property type="entry name" value="TRANSCRIPTIONAL REGULATOR LSRR"/>
    <property type="match status" value="1"/>
</dbReference>
<dbReference type="InterPro" id="IPR051054">
    <property type="entry name" value="SorC_transcr_regulators"/>
</dbReference>
<comment type="caution">
    <text evidence="6">The sequence shown here is derived from an EMBL/GenBank/DDBJ whole genome shotgun (WGS) entry which is preliminary data.</text>
</comment>